<evidence type="ECO:0000313" key="2">
    <source>
        <dbReference type="Proteomes" id="UP000001351"/>
    </source>
</evidence>
<dbReference type="AlphaFoldDB" id="E3FS06"/>
<name>E3FS06_STIAD</name>
<protein>
    <submittedName>
        <fullName evidence="1">Uncharacterized protein</fullName>
    </submittedName>
</protein>
<evidence type="ECO:0000313" key="1">
    <source>
        <dbReference type="EMBL" id="ADO69541.1"/>
    </source>
</evidence>
<dbReference type="KEGG" id="sur:STAUR_1737"/>
<gene>
    <name evidence="1" type="ordered locus">STAUR_1737</name>
</gene>
<reference evidence="1 2" key="1">
    <citation type="journal article" date="2011" name="Mol. Biol. Evol.">
        <title>Comparative genomic analysis of fruiting body formation in Myxococcales.</title>
        <authorList>
            <person name="Huntley S."/>
            <person name="Hamann N."/>
            <person name="Wegener-Feldbrugge S."/>
            <person name="Treuner-Lange A."/>
            <person name="Kube M."/>
            <person name="Reinhardt R."/>
            <person name="Klages S."/>
            <person name="Muller R."/>
            <person name="Ronning C.M."/>
            <person name="Nierman W.C."/>
            <person name="Sogaard-Andersen L."/>
        </authorList>
    </citation>
    <scope>NUCLEOTIDE SEQUENCE [LARGE SCALE GENOMIC DNA]</scope>
    <source>
        <strain evidence="1 2">DW4/3-1</strain>
    </source>
</reference>
<dbReference type="STRING" id="378806.STAUR_1737"/>
<accession>E3FS06</accession>
<organism evidence="1 2">
    <name type="scientific">Stigmatella aurantiaca (strain DW4/3-1)</name>
    <dbReference type="NCBI Taxonomy" id="378806"/>
    <lineage>
        <taxon>Bacteria</taxon>
        <taxon>Pseudomonadati</taxon>
        <taxon>Myxococcota</taxon>
        <taxon>Myxococcia</taxon>
        <taxon>Myxococcales</taxon>
        <taxon>Cystobacterineae</taxon>
        <taxon>Archangiaceae</taxon>
        <taxon>Stigmatella</taxon>
    </lineage>
</organism>
<dbReference type="HOGENOM" id="CLU_1065224_0_0_7"/>
<keyword evidence="2" id="KW-1185">Reference proteome</keyword>
<dbReference type="EMBL" id="CP002271">
    <property type="protein sequence ID" value="ADO69541.1"/>
    <property type="molecule type" value="Genomic_DNA"/>
</dbReference>
<dbReference type="Proteomes" id="UP000001351">
    <property type="component" value="Chromosome"/>
</dbReference>
<sequence>MFDYVLLLFTQGDIMSANGPQGRGTRHTRISASSTRFRPQHPGVAGLLCLMLVTGLLPSTAHAQESVLPVEQAAPPAEQTAIPVEQQAVPAETAAVPVEALVLPVGQQAVLARGTPLMTCTAGSQQETYNPPLKLSLQDITLTATGQLSSCVAFEQSGPISGQYTVSGAGTASCLTSSVATTSHITWSDGTTSTLEFGKGLDARQGGQAVSVIVGLVIQGRYEGSLAVGGFVLEEARNALHCLTEGIPSASGLSFLKLIQP</sequence>
<proteinExistence type="predicted"/>